<proteinExistence type="predicted"/>
<keyword evidence="1" id="KW-0812">Transmembrane</keyword>
<evidence type="ECO:0000313" key="3">
    <source>
        <dbReference type="Proteomes" id="UP001423409"/>
    </source>
</evidence>
<feature type="transmembrane region" description="Helical" evidence="1">
    <location>
        <begin position="6"/>
        <end position="27"/>
    </location>
</feature>
<sequence>MFLDLLMWGIILQVLLGVGFGLVCAYLSWRGPRDPDAADLIPAPEPARSAALAPQRVRHDTHLSWTPGV</sequence>
<evidence type="ECO:0000256" key="1">
    <source>
        <dbReference type="SAM" id="Phobius"/>
    </source>
</evidence>
<dbReference type="RefSeq" id="WP_345441326.1">
    <property type="nucleotide sequence ID" value="NZ_BAABQU010000004.1"/>
</dbReference>
<reference evidence="2 3" key="1">
    <citation type="submission" date="2024-02" db="EMBL/GenBank/DDBJ databases">
        <title>Deinococcus caeni NBRC 101312.</title>
        <authorList>
            <person name="Ichikawa N."/>
            <person name="Katano-Makiyama Y."/>
            <person name="Hidaka K."/>
        </authorList>
    </citation>
    <scope>NUCLEOTIDE SEQUENCE [LARGE SCALE GENOMIC DNA]</scope>
    <source>
        <strain evidence="2 3">NBRC 101312</strain>
    </source>
</reference>
<keyword evidence="1" id="KW-0472">Membrane</keyword>
<gene>
    <name evidence="2" type="ORF">Dcae01_00429</name>
</gene>
<dbReference type="Proteomes" id="UP001423409">
    <property type="component" value="Unassembled WGS sequence"/>
</dbReference>
<protein>
    <submittedName>
        <fullName evidence="2">Uncharacterized protein</fullName>
    </submittedName>
</protein>
<organism evidence="2 3">
    <name type="scientific">Deinococcus caeni</name>
    <dbReference type="NCBI Taxonomy" id="569127"/>
    <lineage>
        <taxon>Bacteria</taxon>
        <taxon>Thermotogati</taxon>
        <taxon>Deinococcota</taxon>
        <taxon>Deinococci</taxon>
        <taxon>Deinococcales</taxon>
        <taxon>Deinococcaceae</taxon>
        <taxon>Deinococcus</taxon>
    </lineage>
</organism>
<evidence type="ECO:0000313" key="2">
    <source>
        <dbReference type="EMBL" id="GAA5438934.1"/>
    </source>
</evidence>
<keyword evidence="1" id="KW-1133">Transmembrane helix</keyword>
<comment type="caution">
    <text evidence="2">The sequence shown here is derived from an EMBL/GenBank/DDBJ whole genome shotgun (WGS) entry which is preliminary data.</text>
</comment>
<dbReference type="EMBL" id="BAABQU010000004">
    <property type="protein sequence ID" value="GAA5438934.1"/>
    <property type="molecule type" value="Genomic_DNA"/>
</dbReference>
<name>A0ABP9UB79_9DEIO</name>
<accession>A0ABP9UB79</accession>
<keyword evidence="3" id="KW-1185">Reference proteome</keyword>